<reference evidence="1 2" key="1">
    <citation type="submission" date="2018-03" db="EMBL/GenBank/DDBJ databases">
        <authorList>
            <person name="Keele B.F."/>
        </authorList>
    </citation>
    <scope>NUCLEOTIDE SEQUENCE [LARGE SCALE GENOMIC DNA]</scope>
    <source>
        <strain evidence="1 2">CECT 8599</strain>
    </source>
</reference>
<evidence type="ECO:0000313" key="1">
    <source>
        <dbReference type="EMBL" id="SPH21667.1"/>
    </source>
</evidence>
<dbReference type="EMBL" id="OMOR01000001">
    <property type="protein sequence ID" value="SPH21667.1"/>
    <property type="molecule type" value="Genomic_DNA"/>
</dbReference>
<dbReference type="InterPro" id="IPR040632">
    <property type="entry name" value="Sulfotransfer_4"/>
</dbReference>
<evidence type="ECO:0008006" key="3">
    <source>
        <dbReference type="Google" id="ProtNLM"/>
    </source>
</evidence>
<gene>
    <name evidence="1" type="ORF">ASD8599_02419</name>
</gene>
<evidence type="ECO:0000313" key="2">
    <source>
        <dbReference type="Proteomes" id="UP000244880"/>
    </source>
</evidence>
<dbReference type="PANTHER" id="PTHR36978">
    <property type="entry name" value="P-LOOP CONTAINING NUCLEOTIDE TRIPHOSPHATE HYDROLASE"/>
    <property type="match status" value="1"/>
</dbReference>
<dbReference type="AlphaFoldDB" id="A0A2R8BF85"/>
<protein>
    <recommendedName>
        <fullName evidence="3">Sulfotransferase family protein</fullName>
    </recommendedName>
</protein>
<dbReference type="SUPFAM" id="SSF52540">
    <property type="entry name" value="P-loop containing nucleoside triphosphate hydrolases"/>
    <property type="match status" value="1"/>
</dbReference>
<organism evidence="1 2">
    <name type="scientific">Ascidiaceihabitans donghaensis</name>
    <dbReference type="NCBI Taxonomy" id="1510460"/>
    <lineage>
        <taxon>Bacteria</taxon>
        <taxon>Pseudomonadati</taxon>
        <taxon>Pseudomonadota</taxon>
        <taxon>Alphaproteobacteria</taxon>
        <taxon>Rhodobacterales</taxon>
        <taxon>Paracoccaceae</taxon>
        <taxon>Ascidiaceihabitans</taxon>
    </lineage>
</organism>
<dbReference type="Gene3D" id="3.40.50.300">
    <property type="entry name" value="P-loop containing nucleotide triphosphate hydrolases"/>
    <property type="match status" value="1"/>
</dbReference>
<dbReference type="RefSeq" id="WP_108828725.1">
    <property type="nucleotide sequence ID" value="NZ_OMOR01000001.1"/>
</dbReference>
<dbReference type="OrthoDB" id="7833823at2"/>
<dbReference type="InterPro" id="IPR027417">
    <property type="entry name" value="P-loop_NTPase"/>
</dbReference>
<keyword evidence="2" id="KW-1185">Reference proteome</keyword>
<name>A0A2R8BF85_9RHOB</name>
<dbReference type="Pfam" id="PF17784">
    <property type="entry name" value="Sulfotransfer_4"/>
    <property type="match status" value="1"/>
</dbReference>
<sequence length="213" mass="23761">MSLSVVNLGLPKTGTTTLARALRRAGMHVADHRIKPKQTNNRAIHHQFVAELLYRGYYESGNPAALLYGFDAVAEMSTLSEGKSIWPQMDFGLIEALRKTNPGVKFVASNRDSWDVSQSMLAWSNLGTVRLPESNIPGLPKGYGETSKERVQWIDAHYATLRTYFNDDDDFLEYEVTDPNVTDLLSGFVGVPITWWGRANANPENLNTNNEVA</sequence>
<dbReference type="Proteomes" id="UP000244880">
    <property type="component" value="Unassembled WGS sequence"/>
</dbReference>
<dbReference type="PANTHER" id="PTHR36978:SF4">
    <property type="entry name" value="P-LOOP CONTAINING NUCLEOSIDE TRIPHOSPHATE HYDROLASE PROTEIN"/>
    <property type="match status" value="1"/>
</dbReference>
<accession>A0A2R8BF85</accession>
<proteinExistence type="predicted"/>